<evidence type="ECO:0000259" key="11">
    <source>
        <dbReference type="Pfam" id="PF03389"/>
    </source>
</evidence>
<gene>
    <name evidence="14" type="ORF">Megvenef_01217</name>
</gene>
<reference evidence="14 15" key="1">
    <citation type="submission" date="2023-03" db="EMBL/GenBank/DDBJ databases">
        <title>Host association and intracellularity evolved multiple times independently in the Rickettsiales.</title>
        <authorList>
            <person name="Castelli M."/>
            <person name="Nardi T."/>
            <person name="Gammuto L."/>
            <person name="Bellinzona G."/>
            <person name="Sabaneyeva E."/>
            <person name="Potekhin A."/>
            <person name="Serra V."/>
            <person name="Petroni G."/>
            <person name="Sassera D."/>
        </authorList>
    </citation>
    <scope>NUCLEOTIDE SEQUENCE [LARGE SCALE GENOMIC DNA]</scope>
    <source>
        <strain evidence="14 15">Sr 2-6</strain>
    </source>
</reference>
<dbReference type="Proteomes" id="UP001291687">
    <property type="component" value="Unassembled WGS sequence"/>
</dbReference>
<evidence type="ECO:0000256" key="7">
    <source>
        <dbReference type="ARBA" id="ARBA00022971"/>
    </source>
</evidence>
<keyword evidence="6" id="KW-0235">DNA replication</keyword>
<evidence type="ECO:0000256" key="2">
    <source>
        <dbReference type="ARBA" id="ARBA00022478"/>
    </source>
</evidence>
<dbReference type="Gene3D" id="3.40.50.300">
    <property type="entry name" value="P-loop containing nucleotide triphosphate hydrolases"/>
    <property type="match status" value="2"/>
</dbReference>
<dbReference type="RefSeq" id="WP_322777147.1">
    <property type="nucleotide sequence ID" value="NZ_JARJFB010000099.1"/>
</dbReference>
<sequence length="2018" mass="227148">MAIQFARIEIVSRSSGGNACRKSAYNARAIVKDQKTNTIYNFSNRSDNVYHQILLPESVDQRFKNISELMNAVEHIERKDNSQLVKDAVIALPDDKELDLQDRINITHRIIEKMQWVKNGLAVQVDIHEPHDGEKNWHTHLLVTTRRFTEDGKRLYHRKARDLNPEFKTGKYGNFIIPEETLLQHHTRDAINDYFKELGLENRVDLISETPQEHTGPARMRSILNESVIRNEERKFADIESLKTGVDVIARITKRASIFSRSDLMRAVKCIPNHEKAASLVLEALNSDQITALYHEGGGEAGFYTTAIVRAEELKLIRLGGYIANQKNLMTRDSGVESNVIAKIINEDESLSGQQQEALSHLILTDCGIKILKGRAGSGKSHVLGKLASIANYSQINVIALAPTHKAARELAAVGYNKSDTIKGFLFKLYNSKLDLPKNSLIVIDEAGMVGNDDYSEVLRVAAARSCNVILSGDERQLSSIGRGGMFEVFADKFGSYEMNDIRRQESQWSKDIALAFSEGNIKHAIDVLKSNNRLNNANTKIDSMESLLTSWNNSTESVENRLIIAVKNTDVDALNAGARELLKAKNILSGLGVLITKDGKNYCFMKNDRIVFNQSNKEVGVSNGDFGIVKSLSSSKFTVMLDNKKEVEFNLSEFSGFKHGYASTVYKAQGSSIRNVYVLHDGFSTNKNSYVAMSRHIKDIHLYTNKVATKTDNHLIKQLGFNPEAGSSLNYYTKEDLEVKRLSESKGVFAKTVDRLSEKLKSGITSFIDKSSVDRDYYVFEKSEVSKAEAFEILELVNEYDESSAKSSSSVADEEAFVLEERAVVGGYNINQKNVGNNITKSSNNITSKSGNDISAANPNALSQQSPQFTNTLSTRKQSMTPKERFYANRDYLLKKQAANNVDYEQENQNLRQEIKWNAERIALNLLGEPNKRLSDGKQLRFGEQGGVAVMISGEKRGNWYNFEKGTGGDLFDLVRDVKACDFKEAADYLREVVGIDNKTSNIVNLHDFNDRYVDHHKEKLKEKAEEIALAKKTETLYAKSKEILYTCTAARYLVKIRKIDFAAFQEKIGEDIRTTTIYEPSIQKTLPAIVAFARNKDGEITGGQQLLLSSNPLGKANVDTPRKSFGKITGSFVEISSPNRNMQNLQNQLLKDHNTITVIAEGLETALSIQYAGIDAKIICSLGIHNIKNYVPQEGEQIIIAADNDGKDATTNKTIIEASDSLRMSGAMVRIARPEQVGDFNDILQRSNEGGILEIREIFNPVINSFKAKTLAEFFANFEELDKLTQAARQDLTYISKYAVNKDKLLNEFKHSETRGVAELSNTKGAVMYAERSYNNHIQVIEDIRAFGGDVDQKKLIGELSNIATSGHFNYLNELCQDTLHGYISNKRSLLNKEKEQAADPDELLGVVAKEQRLLAGLRKEHKHAIVRYSFKDYKISEAAKISYEQPTLLEDVQKIIVEARQEGFITNLEIMRTLKSTINIEDIHTTLDKKRENHYIETNLESFKTAKIEAKLPEEMIAIIAKEQSFLADLHEVIKYPNEQKHILESIDLAYAQKSDQLVNKLDTLVDRALASGAKTQDEIIAELKSAENLKNTCINLDKELEVHNVQVNLSNFKQQKFESKLPEEIMNILSKEQSFLAELKANLRYRDVHPYSLLDLVHKACVVKDGNIIPLLQNAVAHTIEIGLKDRDIIAYELKDTNDLKSTYINLDKALEVHHIKSTLNKFASAKLEAKLPEELITIFTKEQKYLAELNDTIKYPDQHSKDLLDRVEGVRKGQQNNIISILGKTAEDAIKTGFKDSSTITEELKNAPDLNSAYFNLDSELENHRVQTTLNNFSLQKAEAKTIPEILQITASKQEFLSSLHNNIKYPELQSQTLLDSIGKAHQGEQNNIMQELSSLTSHITEHKIRPEQDLLEQLKNSEDTHATIKELTKSVLEHHASIINKNISSLIDNKHVEIGGKTFDCPMKYLKHEIENPAHAYADIATYKKAIPRLQEIMNKLELKKEHEHSMGGMSM</sequence>
<evidence type="ECO:0000256" key="10">
    <source>
        <dbReference type="SAM" id="MobiDB-lite"/>
    </source>
</evidence>
<dbReference type="InterPro" id="IPR055570">
    <property type="entry name" value="DUF7146"/>
</dbReference>
<evidence type="ECO:0000259" key="12">
    <source>
        <dbReference type="Pfam" id="PF13362"/>
    </source>
</evidence>
<dbReference type="Gene3D" id="3.90.580.10">
    <property type="entry name" value="Zinc finger, CHC2-type domain"/>
    <property type="match status" value="1"/>
</dbReference>
<proteinExistence type="inferred from homology"/>
<keyword evidence="15" id="KW-1185">Reference proteome</keyword>
<evidence type="ECO:0000313" key="14">
    <source>
        <dbReference type="EMBL" id="MEA0971244.1"/>
    </source>
</evidence>
<keyword evidence="9" id="KW-0175">Coiled coil</keyword>
<evidence type="ECO:0000256" key="6">
    <source>
        <dbReference type="ARBA" id="ARBA00022705"/>
    </source>
</evidence>
<dbReference type="CDD" id="cd01029">
    <property type="entry name" value="TOPRIM_primases"/>
    <property type="match status" value="1"/>
</dbReference>
<keyword evidence="5" id="KW-0548">Nucleotidyltransferase</keyword>
<evidence type="ECO:0000256" key="4">
    <source>
        <dbReference type="ARBA" id="ARBA00022679"/>
    </source>
</evidence>
<dbReference type="InterPro" id="IPR006171">
    <property type="entry name" value="TOPRIM_dom"/>
</dbReference>
<feature type="compositionally biased region" description="Low complexity" evidence="10">
    <location>
        <begin position="842"/>
        <end position="853"/>
    </location>
</feature>
<feature type="compositionally biased region" description="Polar residues" evidence="10">
    <location>
        <begin position="854"/>
        <end position="882"/>
    </location>
</feature>
<evidence type="ECO:0000256" key="8">
    <source>
        <dbReference type="ARBA" id="ARBA00023163"/>
    </source>
</evidence>
<dbReference type="InterPro" id="IPR034154">
    <property type="entry name" value="TOPRIM_DnaG/twinkle"/>
</dbReference>
<evidence type="ECO:0000313" key="15">
    <source>
        <dbReference type="Proteomes" id="UP001291687"/>
    </source>
</evidence>
<feature type="domain" description="MobA/MobL protein" evidence="11">
    <location>
        <begin position="19"/>
        <end position="214"/>
    </location>
</feature>
<dbReference type="InterPro" id="IPR036977">
    <property type="entry name" value="DNA_primase_Znf_CHC2"/>
</dbReference>
<evidence type="ECO:0000259" key="13">
    <source>
        <dbReference type="Pfam" id="PF23639"/>
    </source>
</evidence>
<feature type="domain" description="Toprim" evidence="12">
    <location>
        <begin position="1160"/>
        <end position="1248"/>
    </location>
</feature>
<accession>A0ABU5NDJ2</accession>
<evidence type="ECO:0000256" key="3">
    <source>
        <dbReference type="ARBA" id="ARBA00022515"/>
    </source>
</evidence>
<keyword evidence="7" id="KW-0184">Conjugation</keyword>
<dbReference type="Gene3D" id="2.30.30.940">
    <property type="match status" value="1"/>
</dbReference>
<keyword evidence="3" id="KW-0639">Primosome</keyword>
<dbReference type="SUPFAM" id="SSF57783">
    <property type="entry name" value="Zinc beta-ribbon"/>
    <property type="match status" value="1"/>
</dbReference>
<dbReference type="Gene3D" id="3.30.930.30">
    <property type="match status" value="1"/>
</dbReference>
<dbReference type="Pfam" id="PF03389">
    <property type="entry name" value="MobA_MobL"/>
    <property type="match status" value="1"/>
</dbReference>
<comment type="caution">
    <text evidence="14">The sequence shown here is derived from an EMBL/GenBank/DDBJ whole genome shotgun (WGS) entry which is preliminary data.</text>
</comment>
<dbReference type="SUPFAM" id="SSF52540">
    <property type="entry name" value="P-loop containing nucleoside triphosphate hydrolases"/>
    <property type="match status" value="2"/>
</dbReference>
<dbReference type="InterPro" id="IPR027417">
    <property type="entry name" value="P-loop_NTPase"/>
</dbReference>
<dbReference type="Pfam" id="PF13604">
    <property type="entry name" value="AAA_30"/>
    <property type="match status" value="1"/>
</dbReference>
<organism evidence="14 15">
    <name type="scientific">Candidatus Megaera venefica</name>
    <dbReference type="NCBI Taxonomy" id="2055910"/>
    <lineage>
        <taxon>Bacteria</taxon>
        <taxon>Pseudomonadati</taxon>
        <taxon>Pseudomonadota</taxon>
        <taxon>Alphaproteobacteria</taxon>
        <taxon>Rickettsiales</taxon>
        <taxon>Rickettsiaceae</taxon>
        <taxon>Candidatus Megaera</taxon>
    </lineage>
</organism>
<keyword evidence="8" id="KW-0804">Transcription</keyword>
<name>A0ABU5NDJ2_9RICK</name>
<feature type="coiled-coil region" evidence="9">
    <location>
        <begin position="895"/>
        <end position="922"/>
    </location>
</feature>
<dbReference type="Pfam" id="PF13362">
    <property type="entry name" value="Toprim_3"/>
    <property type="match status" value="1"/>
</dbReference>
<dbReference type="InterPro" id="IPR005053">
    <property type="entry name" value="MobA_MobL"/>
</dbReference>
<feature type="domain" description="DUF7146" evidence="13">
    <location>
        <begin position="1033"/>
        <end position="1136"/>
    </location>
</feature>
<evidence type="ECO:0000256" key="5">
    <source>
        <dbReference type="ARBA" id="ARBA00022695"/>
    </source>
</evidence>
<protein>
    <submittedName>
        <fullName evidence="14">Conjugal transfer protein TraA</fullName>
    </submittedName>
</protein>
<comment type="similarity">
    <text evidence="1">Belongs to the MobA/MobL family.</text>
</comment>
<dbReference type="Pfam" id="PF23639">
    <property type="entry name" value="DUF7146"/>
    <property type="match status" value="1"/>
</dbReference>
<evidence type="ECO:0000256" key="1">
    <source>
        <dbReference type="ARBA" id="ARBA00010873"/>
    </source>
</evidence>
<keyword evidence="2" id="KW-0240">DNA-directed RNA polymerase</keyword>
<feature type="region of interest" description="Disordered" evidence="10">
    <location>
        <begin position="842"/>
        <end position="882"/>
    </location>
</feature>
<dbReference type="CDD" id="cd18809">
    <property type="entry name" value="SF1_C_RecD"/>
    <property type="match status" value="1"/>
</dbReference>
<keyword evidence="4" id="KW-0808">Transferase</keyword>
<dbReference type="EMBL" id="JARJFB010000099">
    <property type="protein sequence ID" value="MEA0971244.1"/>
    <property type="molecule type" value="Genomic_DNA"/>
</dbReference>
<evidence type="ECO:0000256" key="9">
    <source>
        <dbReference type="SAM" id="Coils"/>
    </source>
</evidence>